<gene>
    <name evidence="2" type="ORF">UFOVP119_68</name>
</gene>
<feature type="compositionally biased region" description="Basic and acidic residues" evidence="1">
    <location>
        <begin position="64"/>
        <end position="75"/>
    </location>
</feature>
<dbReference type="SUPFAM" id="SSF55486">
    <property type="entry name" value="Metalloproteases ('zincins'), catalytic domain"/>
    <property type="match status" value="1"/>
</dbReference>
<feature type="region of interest" description="Disordered" evidence="1">
    <location>
        <begin position="179"/>
        <end position="215"/>
    </location>
</feature>
<reference evidence="2" key="1">
    <citation type="submission" date="2020-04" db="EMBL/GenBank/DDBJ databases">
        <authorList>
            <person name="Chiriac C."/>
            <person name="Salcher M."/>
            <person name="Ghai R."/>
            <person name="Kavagutti S V."/>
        </authorList>
    </citation>
    <scope>NUCLEOTIDE SEQUENCE</scope>
</reference>
<name>A0A6J5L7K9_9CAUD</name>
<dbReference type="Gene3D" id="3.40.390.10">
    <property type="entry name" value="Collagenase (Catalytic Domain)"/>
    <property type="match status" value="1"/>
</dbReference>
<dbReference type="EMBL" id="LR796238">
    <property type="protein sequence ID" value="CAB4130444.1"/>
    <property type="molecule type" value="Genomic_DNA"/>
</dbReference>
<dbReference type="InterPro" id="IPR024079">
    <property type="entry name" value="MetalloPept_cat_dom_sf"/>
</dbReference>
<evidence type="ECO:0000256" key="1">
    <source>
        <dbReference type="SAM" id="MobiDB-lite"/>
    </source>
</evidence>
<feature type="region of interest" description="Disordered" evidence="1">
    <location>
        <begin position="33"/>
        <end position="96"/>
    </location>
</feature>
<dbReference type="GO" id="GO:0008237">
    <property type="term" value="F:metallopeptidase activity"/>
    <property type="evidence" value="ECO:0007669"/>
    <property type="project" value="InterPro"/>
</dbReference>
<feature type="compositionally biased region" description="Pro residues" evidence="1">
    <location>
        <begin position="192"/>
        <end position="208"/>
    </location>
</feature>
<evidence type="ECO:0000313" key="2">
    <source>
        <dbReference type="EMBL" id="CAB4130444.1"/>
    </source>
</evidence>
<protein>
    <submittedName>
        <fullName evidence="2">Uncharacterized protein</fullName>
    </submittedName>
</protein>
<proteinExistence type="predicted"/>
<organism evidence="2">
    <name type="scientific">uncultured Caudovirales phage</name>
    <dbReference type="NCBI Taxonomy" id="2100421"/>
    <lineage>
        <taxon>Viruses</taxon>
        <taxon>Duplodnaviria</taxon>
        <taxon>Heunggongvirae</taxon>
        <taxon>Uroviricota</taxon>
        <taxon>Caudoviricetes</taxon>
        <taxon>Peduoviridae</taxon>
        <taxon>Maltschvirus</taxon>
        <taxon>Maltschvirus maltsch</taxon>
    </lineage>
</organism>
<accession>A0A6J5L7K9</accession>
<sequence length="516" mass="55093">MIEPSEYVSFRDRIAKLNAEITAEILGVGIRKDSPDAGDVHVPTADGIGAKPKKKKSKLGQTLDEIRAGLEVAKRNDKHRPKGKGGGQFAPKDGGELPAIPIPAGKMPNWKDHLIDPASSNGPSHNAKVLALQSLAEKGDVKGILAMKYGTNTYGQRHVKLANAALGALGSPDQVVAGQARNSHPALGGTPKPTPGPAPTPTPAPTPAPTILKPEGGTITLKPSSIDTAQPAAHGWKPAKTLADAKAQLEAIGVKFKQGSFSKKHKDDEFLKILNEIGPEAMRLHATYPEIMRAVRLLQDKPKKGANGTYSLMSNAITVKHYQPKNAANADYAANWKNKYGMPWTVWHEEGILSTLRHEMGHAIDYQNGKYYRGELQKALSESGVKSSVSHWIRTNVSHYGGKNSAENMAEMFSLYSGAKYKPGTLPAPVEKVMDRMAKSIGKKHAATLAASTGTGEVAKAADDELIDIGPPPEGYELINDDEDCTADKLKFLSPSGEIVSYSDMVAAGLYGSDEG</sequence>